<dbReference type="InterPro" id="IPR001611">
    <property type="entry name" value="Leu-rich_rpt"/>
</dbReference>
<feature type="compositionally biased region" description="Basic and acidic residues" evidence="3">
    <location>
        <begin position="1074"/>
        <end position="1087"/>
    </location>
</feature>
<organism evidence="6 7">
    <name type="scientific">Nematostella vectensis</name>
    <name type="common">Starlet sea anemone</name>
    <dbReference type="NCBI Taxonomy" id="45351"/>
    <lineage>
        <taxon>Eukaryota</taxon>
        <taxon>Metazoa</taxon>
        <taxon>Cnidaria</taxon>
        <taxon>Anthozoa</taxon>
        <taxon>Hexacorallia</taxon>
        <taxon>Actiniaria</taxon>
        <taxon>Edwardsiidae</taxon>
        <taxon>Nematostella</taxon>
    </lineage>
</organism>
<dbReference type="InterPro" id="IPR056047">
    <property type="entry name" value="CRMPA-like_DUF7630"/>
</dbReference>
<evidence type="ECO:0000256" key="3">
    <source>
        <dbReference type="SAM" id="MobiDB-lite"/>
    </source>
</evidence>
<dbReference type="eggNOG" id="KOG4641">
    <property type="taxonomic scope" value="Eukaryota"/>
</dbReference>
<dbReference type="Gene3D" id="3.80.10.10">
    <property type="entry name" value="Ribonuclease Inhibitor"/>
    <property type="match status" value="2"/>
</dbReference>
<feature type="transmembrane region" description="Helical" evidence="4">
    <location>
        <begin position="593"/>
        <end position="612"/>
    </location>
</feature>
<feature type="transmembrane region" description="Helical" evidence="4">
    <location>
        <begin position="723"/>
        <end position="743"/>
    </location>
</feature>
<dbReference type="SMART" id="SM00369">
    <property type="entry name" value="LRR_TYP"/>
    <property type="match status" value="5"/>
</dbReference>
<dbReference type="SUPFAM" id="SSF52058">
    <property type="entry name" value="L domain-like"/>
    <property type="match status" value="2"/>
</dbReference>
<feature type="transmembrane region" description="Helical" evidence="4">
    <location>
        <begin position="789"/>
        <end position="812"/>
    </location>
</feature>
<accession>A7SVP3</accession>
<gene>
    <name evidence="6" type="ORF">NEMVEDRAFT_v1g218200</name>
</gene>
<sequence length="1094" mass="121226">MALVVKGKTLRVIEFNNITIIEAGSLPDSLTFLNLGSNNISTLPIGVFPRGLTSLKLSNNNISLLEKGVFLEGLYFLDLSYNQIATIPTGIFPQGIHTLRLGNNLLKSLVKNTIPSSTMELMLQNNRIPYIAPNVLSWRILTVELTNNLLTEVPSGMHPVNLKLENNRISDLGQGLISSEIKQLYLKNNLVSTLRNGSLPPNMYTLNMEYNKVKVLQTGLLFSSTCIILLINDNELTEIQPWSLPNSLTSILYLRSNKLKKMEMDLLPKSLTMLHIGNNNFEVLNASTLSCPPMVKVLFISNNRIETLSNSSFVNAASLEILMIDRNNIQQVPMWEFQNLPCSNLQIVIAQDDTVNFGGIVMSGRFSKFALMRASGYICHSRGLNQFCYSCVAGTYMKENPSGCAKCPKGGFYQDQIAWTQINEFGNGCKVCPPGRYSNEKGAKSVLSCVSCPEGTKYNEFAGFRACFCRKNHHRFDRFGACFTCPNGMICSNETFTLAPGYYWKWVSRQAAETFTRFSTELQLKSDSYDKQNSKIDVSLIPMAYWCPIGGSCLGGLESTCADGYTGTLCSECTKGRFKRAHICRHCHTSTSIVLPIIVIILSIVLIIFLFTRTPPTIGGVTRALTETVLSRCKIIMGFYQVTLKTLHRMPFKTSGVLLGVFEAVKSLELGLLDVLPIECIRKGFDTETKLLLASAVNVAVLILALLCCCISPRVKGRAGHKGLRACIGAALFLLVLLFPSWVEKVFSVLPSTCFRICSDLTKKNCHSYLRSDVSIVCEGESLDRLSLYAYLGIPLVLGMPLIIQCMLRLYTRRDDEHVKQGMRFLYEGYKPEYYYWELIEMYRQFVVVSSTVLMDAVSRTFIVLPALISGIYAVVFAYVKPMKHTCDHVMQITALIMTTVNAQVAILIRIPEDELEYVIDRQTHSDGLLVLVLIGNILVLLIAGGYLIFAITTFLRTTTFSPYQVAENRGVVGGHEDNQGFAGDQSVEGGKFIPPSRRTSWTDHVTGQNHVITADTGGDEDNQGFAGGQSVEGNESIPPSRRTSWTDHVTGQNHVITADTGGHEDNLGFAGDKSVEGDESIRRHPDGPVGQIT</sequence>
<dbReference type="PANTHER" id="PTHR45712">
    <property type="entry name" value="AGAP008170-PA"/>
    <property type="match status" value="1"/>
</dbReference>
<feature type="transmembrane region" description="Helical" evidence="4">
    <location>
        <begin position="892"/>
        <end position="909"/>
    </location>
</feature>
<dbReference type="HOGENOM" id="CLU_271509_0_0_1"/>
<evidence type="ECO:0000256" key="1">
    <source>
        <dbReference type="ARBA" id="ARBA00022614"/>
    </source>
</evidence>
<dbReference type="SMART" id="SM00364">
    <property type="entry name" value="LRR_BAC"/>
    <property type="match status" value="5"/>
</dbReference>
<evidence type="ECO:0000313" key="7">
    <source>
        <dbReference type="Proteomes" id="UP000001593"/>
    </source>
</evidence>
<dbReference type="STRING" id="45351.A7SVP3"/>
<dbReference type="Pfam" id="PF24633">
    <property type="entry name" value="DUF7630"/>
    <property type="match status" value="1"/>
</dbReference>
<dbReference type="Proteomes" id="UP000001593">
    <property type="component" value="Unassembled WGS sequence"/>
</dbReference>
<evidence type="ECO:0000256" key="4">
    <source>
        <dbReference type="SAM" id="Phobius"/>
    </source>
</evidence>
<dbReference type="AlphaFoldDB" id="A7SVP3"/>
<reference evidence="6 7" key="1">
    <citation type="journal article" date="2007" name="Science">
        <title>Sea anemone genome reveals ancestral eumetazoan gene repertoire and genomic organization.</title>
        <authorList>
            <person name="Putnam N.H."/>
            <person name="Srivastava M."/>
            <person name="Hellsten U."/>
            <person name="Dirks B."/>
            <person name="Chapman J."/>
            <person name="Salamov A."/>
            <person name="Terry A."/>
            <person name="Shapiro H."/>
            <person name="Lindquist E."/>
            <person name="Kapitonov V.V."/>
            <person name="Jurka J."/>
            <person name="Genikhovich G."/>
            <person name="Grigoriev I.V."/>
            <person name="Lucas S.M."/>
            <person name="Steele R.E."/>
            <person name="Finnerty J.R."/>
            <person name="Technau U."/>
            <person name="Martindale M.Q."/>
            <person name="Rokhsar D.S."/>
        </authorList>
    </citation>
    <scope>NUCLEOTIDE SEQUENCE [LARGE SCALE GENOMIC DNA]</scope>
    <source>
        <strain evidence="7">CH2 X CH6</strain>
    </source>
</reference>
<dbReference type="InterPro" id="IPR003591">
    <property type="entry name" value="Leu-rich_rpt_typical-subtyp"/>
</dbReference>
<feature type="region of interest" description="Disordered" evidence="3">
    <location>
        <begin position="1014"/>
        <end position="1094"/>
    </location>
</feature>
<name>A7SVP3_NEMVE</name>
<keyword evidence="4" id="KW-0812">Transmembrane</keyword>
<proteinExistence type="predicted"/>
<feature type="transmembrane region" description="Helical" evidence="4">
    <location>
        <begin position="691"/>
        <end position="711"/>
    </location>
</feature>
<dbReference type="InterPro" id="IPR032675">
    <property type="entry name" value="LRR_dom_sf"/>
</dbReference>
<evidence type="ECO:0000313" key="6">
    <source>
        <dbReference type="EMBL" id="EDO32207.1"/>
    </source>
</evidence>
<dbReference type="InterPro" id="IPR009030">
    <property type="entry name" value="Growth_fac_rcpt_cys_sf"/>
</dbReference>
<keyword evidence="4" id="KW-0472">Membrane</keyword>
<feature type="transmembrane region" description="Helical" evidence="4">
    <location>
        <begin position="861"/>
        <end position="880"/>
    </location>
</feature>
<dbReference type="SMART" id="SM01411">
    <property type="entry name" value="Ephrin_rec_like"/>
    <property type="match status" value="1"/>
</dbReference>
<evidence type="ECO:0000259" key="5">
    <source>
        <dbReference type="Pfam" id="PF24633"/>
    </source>
</evidence>
<keyword evidence="2" id="KW-0677">Repeat</keyword>
<keyword evidence="4" id="KW-1133">Transmembrane helix</keyword>
<dbReference type="PANTHER" id="PTHR45712:SF31">
    <property type="entry name" value="PODOCAN"/>
    <property type="match status" value="1"/>
</dbReference>
<dbReference type="PROSITE" id="PS51450">
    <property type="entry name" value="LRR"/>
    <property type="match status" value="1"/>
</dbReference>
<dbReference type="Pfam" id="PF13855">
    <property type="entry name" value="LRR_8"/>
    <property type="match status" value="2"/>
</dbReference>
<dbReference type="EMBL" id="DS469841">
    <property type="protein sequence ID" value="EDO32207.1"/>
    <property type="molecule type" value="Genomic_DNA"/>
</dbReference>
<evidence type="ECO:0000256" key="2">
    <source>
        <dbReference type="ARBA" id="ARBA00022737"/>
    </source>
</evidence>
<feature type="compositionally biased region" description="Polar residues" evidence="3">
    <location>
        <begin position="1042"/>
        <end position="1056"/>
    </location>
</feature>
<protein>
    <recommendedName>
        <fullName evidence="5">DUF7630 domain-containing protein</fullName>
    </recommendedName>
</protein>
<keyword evidence="7" id="KW-1185">Reference proteome</keyword>
<dbReference type="SUPFAM" id="SSF57184">
    <property type="entry name" value="Growth factor receptor domain"/>
    <property type="match status" value="1"/>
</dbReference>
<dbReference type="InterPro" id="IPR050333">
    <property type="entry name" value="SLRP"/>
</dbReference>
<dbReference type="InParanoid" id="A7SVP3"/>
<dbReference type="OMA" id="TSWTDHV"/>
<feature type="transmembrane region" description="Helical" evidence="4">
    <location>
        <begin position="929"/>
        <end position="956"/>
    </location>
</feature>
<keyword evidence="1" id="KW-0433">Leucine-rich repeat</keyword>
<feature type="domain" description="DUF7630" evidence="5">
    <location>
        <begin position="547"/>
        <end position="587"/>
    </location>
</feature>